<comment type="similarity">
    <text evidence="2">Belongs to the ZFPL1 family.</text>
</comment>
<dbReference type="Gene3D" id="3.30.40.10">
    <property type="entry name" value="Zinc/RING finger domain, C3HC4 (zinc finger)"/>
    <property type="match status" value="1"/>
</dbReference>
<feature type="transmembrane region" description="Helical" evidence="10">
    <location>
        <begin position="278"/>
        <end position="299"/>
    </location>
</feature>
<dbReference type="STRING" id="6205.A0A0R3X7D6"/>
<protein>
    <submittedName>
        <fullName evidence="14">RING-type domain-containing protein</fullName>
    </submittedName>
</protein>
<dbReference type="InterPro" id="IPR058730">
    <property type="entry name" value="U-box_ZFPL1-like"/>
</dbReference>
<dbReference type="PANTHER" id="PTHR12981">
    <property type="entry name" value="ZINC FINGER PROTEIN-LIKE 1"/>
    <property type="match status" value="1"/>
</dbReference>
<evidence type="ECO:0000256" key="6">
    <source>
        <dbReference type="ARBA" id="ARBA00022833"/>
    </source>
</evidence>
<organism evidence="14">
    <name type="scientific">Hydatigena taeniaeformis</name>
    <name type="common">Feline tapeworm</name>
    <name type="synonym">Taenia taeniaeformis</name>
    <dbReference type="NCBI Taxonomy" id="6205"/>
    <lineage>
        <taxon>Eukaryota</taxon>
        <taxon>Metazoa</taxon>
        <taxon>Spiralia</taxon>
        <taxon>Lophotrochozoa</taxon>
        <taxon>Platyhelminthes</taxon>
        <taxon>Cestoda</taxon>
        <taxon>Eucestoda</taxon>
        <taxon>Cyclophyllidea</taxon>
        <taxon>Taeniidae</taxon>
        <taxon>Hydatigera</taxon>
    </lineage>
</organism>
<keyword evidence="5 9" id="KW-0863">Zinc-finger</keyword>
<evidence type="ECO:0000259" key="11">
    <source>
        <dbReference type="PROSITE" id="PS50089"/>
    </source>
</evidence>
<keyword evidence="13" id="KW-1185">Reference proteome</keyword>
<reference evidence="12 13" key="2">
    <citation type="submission" date="2018-11" db="EMBL/GenBank/DDBJ databases">
        <authorList>
            <consortium name="Pathogen Informatics"/>
        </authorList>
    </citation>
    <scope>NUCLEOTIDE SEQUENCE [LARGE SCALE GENOMIC DNA]</scope>
</reference>
<dbReference type="InterPro" id="IPR039043">
    <property type="entry name" value="ZFPL1"/>
</dbReference>
<dbReference type="Pfam" id="PF25998">
    <property type="entry name" value="U-box_ZFPL1"/>
    <property type="match status" value="1"/>
</dbReference>
<keyword evidence="7 10" id="KW-1133">Transmembrane helix</keyword>
<dbReference type="OrthoDB" id="1916590at2759"/>
<keyword evidence="8 10" id="KW-0472">Membrane</keyword>
<dbReference type="AlphaFoldDB" id="A0A0R3X7D6"/>
<dbReference type="PROSITE" id="PS50089">
    <property type="entry name" value="ZF_RING_2"/>
    <property type="match status" value="1"/>
</dbReference>
<evidence type="ECO:0000313" key="12">
    <source>
        <dbReference type="EMBL" id="VDM34239.1"/>
    </source>
</evidence>
<evidence type="ECO:0000256" key="10">
    <source>
        <dbReference type="SAM" id="Phobius"/>
    </source>
</evidence>
<evidence type="ECO:0000313" key="13">
    <source>
        <dbReference type="Proteomes" id="UP000274429"/>
    </source>
</evidence>
<keyword evidence="6" id="KW-0862">Zinc</keyword>
<evidence type="ECO:0000256" key="4">
    <source>
        <dbReference type="ARBA" id="ARBA00022723"/>
    </source>
</evidence>
<accession>A0A0R3X7D6</accession>
<evidence type="ECO:0000256" key="5">
    <source>
        <dbReference type="ARBA" id="ARBA00022771"/>
    </source>
</evidence>
<evidence type="ECO:0000256" key="3">
    <source>
        <dbReference type="ARBA" id="ARBA00022692"/>
    </source>
</evidence>
<dbReference type="GO" id="GO:0016020">
    <property type="term" value="C:membrane"/>
    <property type="evidence" value="ECO:0007669"/>
    <property type="project" value="UniProtKB-SubCell"/>
</dbReference>
<dbReference type="GO" id="GO:0008270">
    <property type="term" value="F:zinc ion binding"/>
    <property type="evidence" value="ECO:0007669"/>
    <property type="project" value="UniProtKB-KW"/>
</dbReference>
<evidence type="ECO:0000256" key="9">
    <source>
        <dbReference type="PROSITE-ProRule" id="PRU00175"/>
    </source>
</evidence>
<keyword evidence="4" id="KW-0479">Metal-binding</keyword>
<dbReference type="InterPro" id="IPR001841">
    <property type="entry name" value="Znf_RING"/>
</dbReference>
<dbReference type="WBParaSite" id="TTAC_0000946101-mRNA-1">
    <property type="protein sequence ID" value="TTAC_0000946101-mRNA-1"/>
    <property type="gene ID" value="TTAC_0000946101"/>
</dbReference>
<gene>
    <name evidence="12" type="ORF">TTAC_LOCUS9446</name>
</gene>
<proteinExistence type="inferred from homology"/>
<dbReference type="CDD" id="cd16487">
    <property type="entry name" value="mRING-H2-C3DHC3_ZFPL1"/>
    <property type="match status" value="1"/>
</dbReference>
<evidence type="ECO:0000256" key="8">
    <source>
        <dbReference type="ARBA" id="ARBA00023136"/>
    </source>
</evidence>
<dbReference type="GO" id="GO:0005794">
    <property type="term" value="C:Golgi apparatus"/>
    <property type="evidence" value="ECO:0007669"/>
    <property type="project" value="TreeGrafter"/>
</dbReference>
<dbReference type="EMBL" id="UYWX01020821">
    <property type="protein sequence ID" value="VDM34239.1"/>
    <property type="molecule type" value="Genomic_DNA"/>
</dbReference>
<evidence type="ECO:0000256" key="2">
    <source>
        <dbReference type="ARBA" id="ARBA00005561"/>
    </source>
</evidence>
<sequence>MGLCKCKRKKVTNLFCFEHRVNVCEFCLVTNHPKCVVKSYLHWLKDSDYSPQCSLCLQDLDNGEDCVRLLCLDIFHWRCLDNYASQLPAATAPAGYVCPSCSMCIIPLMNQGGPVAELLRQKLLSAKWAKPNRQSRSSISKPKAVIQSRVEKTFAVFDESKLLDTSVDTYASQFLRDQEMVAPPTMSPKPIETVVPIEYPAAGASTTSRLEFKESCPDNPKQSFQKFVNPRNLVVDDEDTDKYKRHSVTTPNSSGQFLGLTRCIPLVPLRLLHRRRTLCVFAAVILTCFAALLITNLSITLPLPQDTLVPARPHLPADV</sequence>
<comment type="subcellular location">
    <subcellularLocation>
        <location evidence="1">Membrane</location>
        <topology evidence="1">Single-pass membrane protein</topology>
    </subcellularLocation>
</comment>
<evidence type="ECO:0000313" key="14">
    <source>
        <dbReference type="WBParaSite" id="TTAC_0000946101-mRNA-1"/>
    </source>
</evidence>
<dbReference type="PANTHER" id="PTHR12981:SF0">
    <property type="entry name" value="ZINC FINGER PROTEIN-LIKE 1"/>
    <property type="match status" value="1"/>
</dbReference>
<dbReference type="InterPro" id="IPR058731">
    <property type="entry name" value="Znf-B_box_ZFPL1-like"/>
</dbReference>
<dbReference type="InterPro" id="IPR013083">
    <property type="entry name" value="Znf_RING/FYVE/PHD"/>
</dbReference>
<dbReference type="SUPFAM" id="SSF57850">
    <property type="entry name" value="RING/U-box"/>
    <property type="match status" value="1"/>
</dbReference>
<feature type="domain" description="RING-type" evidence="11">
    <location>
        <begin position="53"/>
        <end position="102"/>
    </location>
</feature>
<dbReference type="Proteomes" id="UP000274429">
    <property type="component" value="Unassembled WGS sequence"/>
</dbReference>
<reference evidence="14" key="1">
    <citation type="submission" date="2017-02" db="UniProtKB">
        <authorList>
            <consortium name="WormBaseParasite"/>
        </authorList>
    </citation>
    <scope>IDENTIFICATION</scope>
</reference>
<keyword evidence="3 10" id="KW-0812">Transmembrane</keyword>
<dbReference type="Pfam" id="PF25993">
    <property type="entry name" value="zf-B_box_ZFPL1"/>
    <property type="match status" value="1"/>
</dbReference>
<evidence type="ECO:0000256" key="7">
    <source>
        <dbReference type="ARBA" id="ARBA00022989"/>
    </source>
</evidence>
<name>A0A0R3X7D6_HYDTA</name>
<evidence type="ECO:0000256" key="1">
    <source>
        <dbReference type="ARBA" id="ARBA00004167"/>
    </source>
</evidence>